<gene>
    <name evidence="2" type="ORF">CYY_008886</name>
</gene>
<organism evidence="2 3">
    <name type="scientific">Polysphondylium violaceum</name>
    <dbReference type="NCBI Taxonomy" id="133409"/>
    <lineage>
        <taxon>Eukaryota</taxon>
        <taxon>Amoebozoa</taxon>
        <taxon>Evosea</taxon>
        <taxon>Eumycetozoa</taxon>
        <taxon>Dictyostelia</taxon>
        <taxon>Dictyosteliales</taxon>
        <taxon>Dictyosteliaceae</taxon>
        <taxon>Polysphondylium</taxon>
    </lineage>
</organism>
<reference evidence="2" key="1">
    <citation type="submission" date="2020-01" db="EMBL/GenBank/DDBJ databases">
        <title>Development of genomics and gene disruption for Polysphondylium violaceum indicates a role for the polyketide synthase stlB in stalk morphogenesis.</title>
        <authorList>
            <person name="Narita B."/>
            <person name="Kawabe Y."/>
            <person name="Kin K."/>
            <person name="Saito T."/>
            <person name="Gibbs R."/>
            <person name="Kuspa A."/>
            <person name="Muzny D."/>
            <person name="Queller D."/>
            <person name="Richards S."/>
            <person name="Strassman J."/>
            <person name="Sucgang R."/>
            <person name="Worley K."/>
            <person name="Schaap P."/>
        </authorList>
    </citation>
    <scope>NUCLEOTIDE SEQUENCE</scope>
    <source>
        <strain evidence="2">QSvi11</strain>
    </source>
</reference>
<accession>A0A8J4PUH1</accession>
<dbReference type="EMBL" id="AJWJ01000594">
    <property type="protein sequence ID" value="KAF2069791.1"/>
    <property type="molecule type" value="Genomic_DNA"/>
</dbReference>
<protein>
    <submittedName>
        <fullName evidence="2">Uncharacterized protein</fullName>
    </submittedName>
</protein>
<sequence length="77" mass="8475">MATLLYQQQQQYTYNQYDDDYSSDEEYGQSEIYDLQDRLEKRIGGGARSCGSGSTSAAASGAKKQTVRKTSKASTTS</sequence>
<evidence type="ECO:0000313" key="3">
    <source>
        <dbReference type="Proteomes" id="UP000695562"/>
    </source>
</evidence>
<proteinExistence type="predicted"/>
<dbReference type="AlphaFoldDB" id="A0A8J4PUH1"/>
<dbReference type="Proteomes" id="UP000695562">
    <property type="component" value="Unassembled WGS sequence"/>
</dbReference>
<feature type="non-terminal residue" evidence="2">
    <location>
        <position position="77"/>
    </location>
</feature>
<feature type="region of interest" description="Disordered" evidence="1">
    <location>
        <begin position="44"/>
        <end position="77"/>
    </location>
</feature>
<comment type="caution">
    <text evidence="2">The sequence shown here is derived from an EMBL/GenBank/DDBJ whole genome shotgun (WGS) entry which is preliminary data.</text>
</comment>
<keyword evidence="3" id="KW-1185">Reference proteome</keyword>
<evidence type="ECO:0000313" key="2">
    <source>
        <dbReference type="EMBL" id="KAF2069791.1"/>
    </source>
</evidence>
<name>A0A8J4PUH1_9MYCE</name>
<feature type="compositionally biased region" description="Low complexity" evidence="1">
    <location>
        <begin position="49"/>
        <end position="62"/>
    </location>
</feature>
<evidence type="ECO:0000256" key="1">
    <source>
        <dbReference type="SAM" id="MobiDB-lite"/>
    </source>
</evidence>